<dbReference type="Pfam" id="PF08448">
    <property type="entry name" value="PAS_4"/>
    <property type="match status" value="3"/>
</dbReference>
<comment type="catalytic activity">
    <reaction evidence="1">
        <text>ATP + protein L-histidine = ADP + protein N-phospho-L-histidine.</text>
        <dbReference type="EC" id="2.7.13.3"/>
    </reaction>
</comment>
<keyword evidence="18" id="KW-1185">Reference proteome</keyword>
<dbReference type="Gene3D" id="3.30.565.10">
    <property type="entry name" value="Histidine kinase-like ATPase, C-terminal domain"/>
    <property type="match status" value="1"/>
</dbReference>
<evidence type="ECO:0000256" key="9">
    <source>
        <dbReference type="ARBA" id="ARBA00064003"/>
    </source>
</evidence>
<evidence type="ECO:0000256" key="11">
    <source>
        <dbReference type="PROSITE-ProRule" id="PRU00169"/>
    </source>
</evidence>
<keyword evidence="12" id="KW-0175">Coiled coil</keyword>
<dbReference type="Gene3D" id="3.40.50.2300">
    <property type="match status" value="1"/>
</dbReference>
<dbReference type="RefSeq" id="WP_046313042.1">
    <property type="nucleotide sequence ID" value="NZ_CBCSCY010000015.1"/>
</dbReference>
<evidence type="ECO:0000256" key="5">
    <source>
        <dbReference type="ARBA" id="ARBA00022741"/>
    </source>
</evidence>
<evidence type="ECO:0000259" key="16">
    <source>
        <dbReference type="PROSITE" id="PS50113"/>
    </source>
</evidence>
<keyword evidence="7" id="KW-0067">ATP-binding</keyword>
<dbReference type="CDD" id="cd00082">
    <property type="entry name" value="HisKA"/>
    <property type="match status" value="1"/>
</dbReference>
<dbReference type="InterPro" id="IPR001610">
    <property type="entry name" value="PAC"/>
</dbReference>
<dbReference type="InterPro" id="IPR013656">
    <property type="entry name" value="PAS_4"/>
</dbReference>
<dbReference type="InterPro" id="IPR013655">
    <property type="entry name" value="PAS_fold_3"/>
</dbReference>
<evidence type="ECO:0000313" key="17">
    <source>
        <dbReference type="EMBL" id="AKD04961.1"/>
    </source>
</evidence>
<dbReference type="InterPro" id="IPR036890">
    <property type="entry name" value="HATPase_C_sf"/>
</dbReference>
<feature type="modified residue" description="4-aspartylphosphate" evidence="11">
    <location>
        <position position="971"/>
    </location>
</feature>
<dbReference type="CDD" id="cd17546">
    <property type="entry name" value="REC_hyHK_CKI1_RcsC-like"/>
    <property type="match status" value="1"/>
</dbReference>
<dbReference type="Proteomes" id="UP000033109">
    <property type="component" value="Chromosome"/>
</dbReference>
<keyword evidence="4" id="KW-0808">Transferase</keyword>
<sequence length="1043" mass="117935">MTLEQELESLREQLEAERGRRVKAEQLLQEQEVRQKEYYEAILNSLPSDLIVFDKNFRITYANSSDIRKEQLQRWELTGAAKADEILQALSDEVSNKWQQSLELVLDKKLFVETEDAVTDSNGKTRLLLRMFKPLFNAEGHVEHIVSHAVDVTELRTAQQKVSMSEGRNSAIMRAIPDLLFIVSREGVYLEVSNPSNMATLMPQEQFIGRAMADVLPPALAEELIGKMAMVLNEGGLAYFEYSVDTPSGVKHREGRVVRYEEDMVLFIVRDITDQKLAEKSLKEKNELLGQVMNTSSNLIFVKDSQGVYTFANTCFAQHFGHTPEAIMGRTDQEIHEPSDEVANFLNKDKLVLHSMETQSFEEKFTKPNGEFLWLRTVKKPFFLGAGEVHILGISTDITAEKLAKEELIKSEELHRLLSENSKDIICLHDTEGTYLYVSKAVTELLGYTPEELIGTSPYDITHPDDVKSIHRKRKQKALGARENFVAPYRKRKKDGSYVWVETNIRPILNKHGEVVQLQSSTRDITGRRKANEALLNSQKKYKDLVKYSQAYIISHDMQGRILSVNPYFMKDLLYTEEEVVGKPFSTFLAGGQDAQVEVMLHHLQDDVSFDNVLKVEGKEKQLRYLHFYSYKVEERAIEPYVIAIGYDLTERLLMEEELKQAKEAAEESARVKETFLANMSHEIRTPLHGILGMAGLLSKTPLNDQQQNYLKIIKSSSDNLLVVINDILDIEKIEAGKMHLEQIPFSVSEVVAVAFDAQKYKAEEKGLNYVLNPLPATGSVLVGDPYRLQQVLLNLLNNAIKFTDRGAVSLSTRVLEETDQAMTIEFMISDTGIGIPANKWETIFEGFTQASSSTTRKYGGTGLGLNICKSLVEMQGGRIWIESEENTGSTFHFILSYAKSVGVPESEEQQELDYSKLSHLRVLLTEDNEINVLLAEMILSGWGATVDVAFNGEEAVALATKNEYDVVLMDVQMPIMDGVEATRIIRQLPDPNKAEVPIIALTANAIQGDAEKYLQVGMDGYVSKPFEEDKLFMAINRLVHRR</sequence>
<dbReference type="PRINTS" id="PR00344">
    <property type="entry name" value="BCTRLSENSOR"/>
</dbReference>
<evidence type="ECO:0000313" key="18">
    <source>
        <dbReference type="Proteomes" id="UP000033109"/>
    </source>
</evidence>
<keyword evidence="5" id="KW-0547">Nucleotide-binding</keyword>
<dbReference type="InterPro" id="IPR036097">
    <property type="entry name" value="HisK_dim/P_sf"/>
</dbReference>
<dbReference type="SMART" id="SM00086">
    <property type="entry name" value="PAC"/>
    <property type="match status" value="4"/>
</dbReference>
<name>A0A0E3UZ25_9BACT</name>
<dbReference type="Gene3D" id="3.30.450.20">
    <property type="entry name" value="PAS domain"/>
    <property type="match status" value="5"/>
</dbReference>
<dbReference type="Gene3D" id="1.10.287.130">
    <property type="match status" value="1"/>
</dbReference>
<evidence type="ECO:0000259" key="14">
    <source>
        <dbReference type="PROSITE" id="PS50110"/>
    </source>
</evidence>
<dbReference type="NCBIfam" id="TIGR00229">
    <property type="entry name" value="sensory_box"/>
    <property type="match status" value="4"/>
</dbReference>
<evidence type="ECO:0000256" key="4">
    <source>
        <dbReference type="ARBA" id="ARBA00022679"/>
    </source>
</evidence>
<dbReference type="OrthoDB" id="9797097at2"/>
<evidence type="ECO:0000256" key="2">
    <source>
        <dbReference type="ARBA" id="ARBA00012438"/>
    </source>
</evidence>
<evidence type="ECO:0000256" key="6">
    <source>
        <dbReference type="ARBA" id="ARBA00022777"/>
    </source>
</evidence>
<dbReference type="InterPro" id="IPR004358">
    <property type="entry name" value="Sig_transdc_His_kin-like_C"/>
</dbReference>
<evidence type="ECO:0000256" key="10">
    <source>
        <dbReference type="ARBA" id="ARBA00068150"/>
    </source>
</evidence>
<feature type="domain" description="PAC" evidence="16">
    <location>
        <begin position="112"/>
        <end position="164"/>
    </location>
</feature>
<feature type="domain" description="PAS" evidence="15">
    <location>
        <begin position="285"/>
        <end position="340"/>
    </location>
</feature>
<dbReference type="SUPFAM" id="SSF47384">
    <property type="entry name" value="Homodimeric domain of signal transducing histidine kinase"/>
    <property type="match status" value="1"/>
</dbReference>
<dbReference type="SUPFAM" id="SSF52172">
    <property type="entry name" value="CheY-like"/>
    <property type="match status" value="1"/>
</dbReference>
<dbReference type="KEGG" id="pko:PKOR_20035"/>
<dbReference type="Pfam" id="PF00512">
    <property type="entry name" value="HisKA"/>
    <property type="match status" value="1"/>
</dbReference>
<protein>
    <recommendedName>
        <fullName evidence="10">Sensory/regulatory protein RpfC</fullName>
        <ecNumber evidence="2">2.7.13.3</ecNumber>
    </recommendedName>
</protein>
<feature type="domain" description="Response regulatory" evidence="14">
    <location>
        <begin position="922"/>
        <end position="1040"/>
    </location>
</feature>
<evidence type="ECO:0000256" key="1">
    <source>
        <dbReference type="ARBA" id="ARBA00000085"/>
    </source>
</evidence>
<dbReference type="InterPro" id="IPR000700">
    <property type="entry name" value="PAS-assoc_C"/>
</dbReference>
<dbReference type="CDD" id="cd00130">
    <property type="entry name" value="PAS"/>
    <property type="match status" value="4"/>
</dbReference>
<keyword evidence="3 11" id="KW-0597">Phosphoprotein</keyword>
<dbReference type="InterPro" id="IPR003661">
    <property type="entry name" value="HisK_dim/P_dom"/>
</dbReference>
<evidence type="ECO:0000256" key="12">
    <source>
        <dbReference type="SAM" id="Coils"/>
    </source>
</evidence>
<dbReference type="PANTHER" id="PTHR45339">
    <property type="entry name" value="HYBRID SIGNAL TRANSDUCTION HISTIDINE KINASE J"/>
    <property type="match status" value="1"/>
</dbReference>
<dbReference type="FunFam" id="3.30.565.10:FF:000010">
    <property type="entry name" value="Sensor histidine kinase RcsC"/>
    <property type="match status" value="1"/>
</dbReference>
<feature type="domain" description="PAC" evidence="16">
    <location>
        <begin position="485"/>
        <end position="537"/>
    </location>
</feature>
<feature type="domain" description="PAS" evidence="15">
    <location>
        <begin position="411"/>
        <end position="482"/>
    </location>
</feature>
<accession>A0A0E3UZ25</accession>
<dbReference type="PROSITE" id="PS50113">
    <property type="entry name" value="PAC"/>
    <property type="match status" value="3"/>
</dbReference>
<dbReference type="InterPro" id="IPR000014">
    <property type="entry name" value="PAS"/>
</dbReference>
<dbReference type="SMART" id="SM00448">
    <property type="entry name" value="REC"/>
    <property type="match status" value="1"/>
</dbReference>
<feature type="domain" description="PAS" evidence="15">
    <location>
        <begin position="35"/>
        <end position="109"/>
    </location>
</feature>
<feature type="domain" description="Histidine kinase" evidence="13">
    <location>
        <begin position="679"/>
        <end position="900"/>
    </location>
</feature>
<evidence type="ECO:0000259" key="15">
    <source>
        <dbReference type="PROSITE" id="PS50112"/>
    </source>
</evidence>
<dbReference type="GO" id="GO:0000155">
    <property type="term" value="F:phosphorelay sensor kinase activity"/>
    <property type="evidence" value="ECO:0007669"/>
    <property type="project" value="InterPro"/>
</dbReference>
<dbReference type="SMART" id="SM00091">
    <property type="entry name" value="PAS"/>
    <property type="match status" value="5"/>
</dbReference>
<dbReference type="GO" id="GO:0005524">
    <property type="term" value="F:ATP binding"/>
    <property type="evidence" value="ECO:0007669"/>
    <property type="project" value="UniProtKB-KW"/>
</dbReference>
<dbReference type="CDD" id="cd16922">
    <property type="entry name" value="HATPase_EvgS-ArcB-TorS-like"/>
    <property type="match status" value="1"/>
</dbReference>
<gene>
    <name evidence="17" type="ORF">PKOR_20035</name>
</gene>
<dbReference type="STRING" id="400092.PKOR_20035"/>
<dbReference type="FunFam" id="1.10.287.130:FF:000002">
    <property type="entry name" value="Two-component osmosensing histidine kinase"/>
    <property type="match status" value="1"/>
</dbReference>
<dbReference type="Pfam" id="PF02518">
    <property type="entry name" value="HATPase_c"/>
    <property type="match status" value="1"/>
</dbReference>
<evidence type="ECO:0000256" key="3">
    <source>
        <dbReference type="ARBA" id="ARBA00022553"/>
    </source>
</evidence>
<dbReference type="InterPro" id="IPR005467">
    <property type="entry name" value="His_kinase_dom"/>
</dbReference>
<dbReference type="SUPFAM" id="SSF55874">
    <property type="entry name" value="ATPase domain of HSP90 chaperone/DNA topoisomerase II/histidine kinase"/>
    <property type="match status" value="1"/>
</dbReference>
<keyword evidence="6" id="KW-0418">Kinase</keyword>
<evidence type="ECO:0000256" key="7">
    <source>
        <dbReference type="ARBA" id="ARBA00022840"/>
    </source>
</evidence>
<dbReference type="SUPFAM" id="SSF55785">
    <property type="entry name" value="PYP-like sensor domain (PAS domain)"/>
    <property type="match status" value="5"/>
</dbReference>
<dbReference type="SMART" id="SM00388">
    <property type="entry name" value="HisKA"/>
    <property type="match status" value="1"/>
</dbReference>
<comment type="subunit">
    <text evidence="9">At low DSF concentrations, interacts with RpfF.</text>
</comment>
<dbReference type="PROSITE" id="PS50112">
    <property type="entry name" value="PAS"/>
    <property type="match status" value="4"/>
</dbReference>
<dbReference type="HOGENOM" id="CLU_292193_0_0_10"/>
<feature type="domain" description="PAC" evidence="16">
    <location>
        <begin position="359"/>
        <end position="410"/>
    </location>
</feature>
<evidence type="ECO:0000256" key="8">
    <source>
        <dbReference type="ARBA" id="ARBA00023012"/>
    </source>
</evidence>
<keyword evidence="8" id="KW-0902">Two-component regulatory system</keyword>
<dbReference type="EC" id="2.7.13.3" evidence="2"/>
<dbReference type="Pfam" id="PF00072">
    <property type="entry name" value="Response_reg"/>
    <property type="match status" value="1"/>
</dbReference>
<dbReference type="InterPro" id="IPR003594">
    <property type="entry name" value="HATPase_dom"/>
</dbReference>
<dbReference type="PROSITE" id="PS50109">
    <property type="entry name" value="HIS_KIN"/>
    <property type="match status" value="1"/>
</dbReference>
<evidence type="ECO:0000259" key="13">
    <source>
        <dbReference type="PROSITE" id="PS50109"/>
    </source>
</evidence>
<organism evidence="17 18">
    <name type="scientific">Pontibacter korlensis</name>
    <dbReference type="NCBI Taxonomy" id="400092"/>
    <lineage>
        <taxon>Bacteria</taxon>
        <taxon>Pseudomonadati</taxon>
        <taxon>Bacteroidota</taxon>
        <taxon>Cytophagia</taxon>
        <taxon>Cytophagales</taxon>
        <taxon>Hymenobacteraceae</taxon>
        <taxon>Pontibacter</taxon>
    </lineage>
</organism>
<dbReference type="PROSITE" id="PS50110">
    <property type="entry name" value="RESPONSE_REGULATORY"/>
    <property type="match status" value="1"/>
</dbReference>
<dbReference type="AlphaFoldDB" id="A0A0E3UZ25"/>
<dbReference type="Pfam" id="PF08447">
    <property type="entry name" value="PAS_3"/>
    <property type="match status" value="1"/>
</dbReference>
<dbReference type="InterPro" id="IPR001789">
    <property type="entry name" value="Sig_transdc_resp-reg_receiver"/>
</dbReference>
<dbReference type="PATRIC" id="fig|400092.3.peg.4387"/>
<dbReference type="EMBL" id="CP009621">
    <property type="protein sequence ID" value="AKD04961.1"/>
    <property type="molecule type" value="Genomic_DNA"/>
</dbReference>
<feature type="coiled-coil region" evidence="12">
    <location>
        <begin position="7"/>
        <end position="34"/>
    </location>
</feature>
<reference evidence="17 18" key="1">
    <citation type="journal article" date="2015" name="Sci. Rep.">
        <title>Unraveling adaptation of Pontibacter korlensis to radiation and infertility in desert through complete genome and comparative transcriptomic analysis.</title>
        <authorList>
            <person name="Dai J."/>
            <person name="Dai W."/>
            <person name="Qiu C."/>
            <person name="Yang Z."/>
            <person name="Zhang Y."/>
            <person name="Zhou M."/>
            <person name="Zhang L."/>
            <person name="Fang C."/>
            <person name="Gao Q."/>
            <person name="Yang Q."/>
            <person name="Li X."/>
            <person name="Wang Z."/>
            <person name="Wang Z."/>
            <person name="Jia Z."/>
            <person name="Chen X."/>
        </authorList>
    </citation>
    <scope>NUCLEOTIDE SEQUENCE [LARGE SCALE GENOMIC DNA]</scope>
    <source>
        <strain evidence="17 18">X14-1T</strain>
    </source>
</reference>
<dbReference type="Pfam" id="PF13426">
    <property type="entry name" value="PAS_9"/>
    <property type="match status" value="1"/>
</dbReference>
<feature type="domain" description="PAS" evidence="15">
    <location>
        <begin position="538"/>
        <end position="583"/>
    </location>
</feature>
<dbReference type="InterPro" id="IPR011006">
    <property type="entry name" value="CheY-like_superfamily"/>
</dbReference>
<dbReference type="InterPro" id="IPR035965">
    <property type="entry name" value="PAS-like_dom_sf"/>
</dbReference>
<dbReference type="SMART" id="SM00387">
    <property type="entry name" value="HATPase_c"/>
    <property type="match status" value="1"/>
</dbReference>
<proteinExistence type="predicted"/>
<dbReference type="PANTHER" id="PTHR45339:SF1">
    <property type="entry name" value="HYBRID SIGNAL TRANSDUCTION HISTIDINE KINASE J"/>
    <property type="match status" value="1"/>
</dbReference>